<feature type="compositionally biased region" description="Low complexity" evidence="11">
    <location>
        <begin position="72"/>
        <end position="92"/>
    </location>
</feature>
<dbReference type="InterPro" id="IPR003311">
    <property type="entry name" value="AUX_IAA"/>
</dbReference>
<proteinExistence type="inferred from homology"/>
<comment type="subcellular location">
    <subcellularLocation>
        <location evidence="2 10">Nucleus</location>
    </subcellularLocation>
</comment>
<keyword evidence="8 10" id="KW-0539">Nucleus</keyword>
<evidence type="ECO:0000256" key="5">
    <source>
        <dbReference type="ARBA" id="ARBA00022491"/>
    </source>
</evidence>
<reference evidence="13" key="3">
    <citation type="submission" date="2022-01" db="UniProtKB">
        <authorList>
            <consortium name="EnsemblPlants"/>
        </authorList>
    </citation>
    <scope>IDENTIFICATION</scope>
    <source>
        <strain evidence="13">subsp. vulgare</strain>
    </source>
</reference>
<dbReference type="EnsemblPlants" id="HORVU.MOREX.r3.1HG0018350.1">
    <property type="protein sequence ID" value="HORVU.MOREX.r3.1HG0018350.1"/>
    <property type="gene ID" value="HORVU.MOREX.r3.1HG0018350"/>
</dbReference>
<evidence type="ECO:0000256" key="3">
    <source>
        <dbReference type="ARBA" id="ARBA00006728"/>
    </source>
</evidence>
<keyword evidence="7 10" id="KW-0804">Transcription</keyword>
<evidence type="ECO:0000256" key="2">
    <source>
        <dbReference type="ARBA" id="ARBA00004123"/>
    </source>
</evidence>
<feature type="region of interest" description="Disordered" evidence="11">
    <location>
        <begin position="66"/>
        <end position="103"/>
    </location>
</feature>
<accession>A0A8I6W4I8</accession>
<feature type="region of interest" description="Disordered" evidence="11">
    <location>
        <begin position="1"/>
        <end position="37"/>
    </location>
</feature>
<dbReference type="Proteomes" id="UP000011116">
    <property type="component" value="Chromosome 1H"/>
</dbReference>
<evidence type="ECO:0000256" key="9">
    <source>
        <dbReference type="ARBA" id="ARBA00023294"/>
    </source>
</evidence>
<evidence type="ECO:0000313" key="13">
    <source>
        <dbReference type="EnsemblPlants" id="HORVU.MOREX.r3.1HG0018350.1"/>
    </source>
</evidence>
<evidence type="ECO:0000256" key="10">
    <source>
        <dbReference type="RuleBase" id="RU004549"/>
    </source>
</evidence>
<dbReference type="GO" id="GO:0006355">
    <property type="term" value="P:regulation of DNA-templated transcription"/>
    <property type="evidence" value="ECO:0007669"/>
    <property type="project" value="InterPro"/>
</dbReference>
<name>A0A8I6W4I8_HORVV</name>
<dbReference type="Gramene" id="HORVU.MOREX.r3.1HG0018350.1">
    <property type="protein sequence ID" value="HORVU.MOREX.r3.1HG0018350.1"/>
    <property type="gene ID" value="HORVU.MOREX.r3.1HG0018350"/>
</dbReference>
<gene>
    <name evidence="13" type="primary">LOC123407056</name>
</gene>
<evidence type="ECO:0000256" key="11">
    <source>
        <dbReference type="SAM" id="MobiDB-lite"/>
    </source>
</evidence>
<dbReference type="PANTHER" id="PTHR31734">
    <property type="entry name" value="AUXIN-RESPONSIVE PROTEIN IAA17"/>
    <property type="match status" value="1"/>
</dbReference>
<dbReference type="Gene3D" id="3.10.20.90">
    <property type="entry name" value="Phosphatidylinositol 3-kinase Catalytic Subunit, Chain A, domain 1"/>
    <property type="match status" value="1"/>
</dbReference>
<organism evidence="13 14">
    <name type="scientific">Hordeum vulgare subsp. vulgare</name>
    <name type="common">Domesticated barley</name>
    <dbReference type="NCBI Taxonomy" id="112509"/>
    <lineage>
        <taxon>Eukaryota</taxon>
        <taxon>Viridiplantae</taxon>
        <taxon>Streptophyta</taxon>
        <taxon>Embryophyta</taxon>
        <taxon>Tracheophyta</taxon>
        <taxon>Spermatophyta</taxon>
        <taxon>Magnoliopsida</taxon>
        <taxon>Liliopsida</taxon>
        <taxon>Poales</taxon>
        <taxon>Poaceae</taxon>
        <taxon>BOP clade</taxon>
        <taxon>Pooideae</taxon>
        <taxon>Triticodae</taxon>
        <taxon>Triticeae</taxon>
        <taxon>Hordeinae</taxon>
        <taxon>Hordeum</taxon>
    </lineage>
</organism>
<dbReference type="GO" id="GO:0005634">
    <property type="term" value="C:nucleus"/>
    <property type="evidence" value="ECO:0007669"/>
    <property type="project" value="UniProtKB-SubCell"/>
</dbReference>
<dbReference type="KEGG" id="hvg:123407056"/>
<comment type="function">
    <text evidence="1 10">Aux/IAA proteins are short-lived transcriptional factors that function as repressors of early auxin response genes at low auxin concentrations.</text>
</comment>
<evidence type="ECO:0000259" key="12">
    <source>
        <dbReference type="PROSITE" id="PS51745"/>
    </source>
</evidence>
<evidence type="ECO:0000256" key="7">
    <source>
        <dbReference type="ARBA" id="ARBA00023163"/>
    </source>
</evidence>
<evidence type="ECO:0000256" key="6">
    <source>
        <dbReference type="ARBA" id="ARBA00023015"/>
    </source>
</evidence>
<evidence type="ECO:0000313" key="14">
    <source>
        <dbReference type="Proteomes" id="UP000011116"/>
    </source>
</evidence>
<keyword evidence="6 10" id="KW-0805">Transcription regulation</keyword>
<dbReference type="InterPro" id="IPR053793">
    <property type="entry name" value="PB1-like"/>
</dbReference>
<feature type="domain" description="PB1" evidence="12">
    <location>
        <begin position="109"/>
        <end position="205"/>
    </location>
</feature>
<protein>
    <recommendedName>
        <fullName evidence="10">Auxin-responsive protein</fullName>
    </recommendedName>
</protein>
<sequence>MECKAASEPSSSSSAPSSSMDSCGAGGPRATASTASSRYRPAIDGGLSTDLHLGLSLRSSCSSSFHTADRVSASTPRSTLTTTTTMRPAASPDPAYGRSGGAGGHGQQTLFVKVYMEGVPIGRKLDLLLLDGYDGLLAILGRMFNASIIHPDTVGHDHQVVLGEKKARHVVTYQDKEGDWLMAGDVPWELFLAAGVKKLKIARAD</sequence>
<reference evidence="14" key="1">
    <citation type="journal article" date="2012" name="Nature">
        <title>A physical, genetic and functional sequence assembly of the barley genome.</title>
        <authorList>
            <consortium name="The International Barley Genome Sequencing Consortium"/>
            <person name="Mayer K.F."/>
            <person name="Waugh R."/>
            <person name="Brown J.W."/>
            <person name="Schulman A."/>
            <person name="Langridge P."/>
            <person name="Platzer M."/>
            <person name="Fincher G.B."/>
            <person name="Muehlbauer G.J."/>
            <person name="Sato K."/>
            <person name="Close T.J."/>
            <person name="Wise R.P."/>
            <person name="Stein N."/>
        </authorList>
    </citation>
    <scope>NUCLEOTIDE SEQUENCE [LARGE SCALE GENOMIC DNA]</scope>
    <source>
        <strain evidence="14">cv. Morex</strain>
    </source>
</reference>
<comment type="similarity">
    <text evidence="3 10">Belongs to the Aux/IAA family.</text>
</comment>
<dbReference type="GeneID" id="123407056"/>
<keyword evidence="5 10" id="KW-0678">Repressor</keyword>
<dbReference type="PROSITE" id="PS51745">
    <property type="entry name" value="PB1"/>
    <property type="match status" value="1"/>
</dbReference>
<dbReference type="Pfam" id="PF02309">
    <property type="entry name" value="AUX_IAA"/>
    <property type="match status" value="1"/>
</dbReference>
<evidence type="ECO:0000256" key="8">
    <source>
        <dbReference type="ARBA" id="ARBA00023242"/>
    </source>
</evidence>
<dbReference type="Gramene" id="HORVU.MOREX.r2.1HG0014280.1">
    <property type="protein sequence ID" value="HORVU.MOREX.r2.1HG0014280.1"/>
    <property type="gene ID" value="HORVU.MOREX.r2.1HG0014280"/>
</dbReference>
<evidence type="ECO:0000256" key="1">
    <source>
        <dbReference type="ARBA" id="ARBA00002159"/>
    </source>
</evidence>
<dbReference type="InterPro" id="IPR033389">
    <property type="entry name" value="AUX/IAA_dom"/>
</dbReference>
<dbReference type="SMR" id="A0A8I6W4I8"/>
<feature type="compositionally biased region" description="Low complexity" evidence="11">
    <location>
        <begin position="1"/>
        <end position="19"/>
    </location>
</feature>
<keyword evidence="9 10" id="KW-0927">Auxin signaling pathway</keyword>
<dbReference type="PANTHER" id="PTHR31734:SF94">
    <property type="entry name" value="AUXIN-RESPONSIVE PROTEIN IAA30"/>
    <property type="match status" value="1"/>
</dbReference>
<keyword evidence="14" id="KW-1185">Reference proteome</keyword>
<comment type="subunit">
    <text evidence="4 10">Homodimers and heterodimers.</text>
</comment>
<dbReference type="AlphaFoldDB" id="A0A8I6W4I8"/>
<dbReference type="OrthoDB" id="652411at2759"/>
<dbReference type="SUPFAM" id="SSF54277">
    <property type="entry name" value="CAD &amp; PB1 domains"/>
    <property type="match status" value="1"/>
</dbReference>
<evidence type="ECO:0000256" key="4">
    <source>
        <dbReference type="ARBA" id="ARBA00011726"/>
    </source>
</evidence>
<reference evidence="13" key="2">
    <citation type="submission" date="2020-10" db="EMBL/GenBank/DDBJ databases">
        <authorList>
            <person name="Scholz U."/>
            <person name="Mascher M."/>
            <person name="Fiebig A."/>
        </authorList>
    </citation>
    <scope>NUCLEOTIDE SEQUENCE [LARGE SCALE GENOMIC DNA]</scope>
    <source>
        <strain evidence="13">cv. Morex</strain>
    </source>
</reference>
<dbReference type="GO" id="GO:0009734">
    <property type="term" value="P:auxin-activated signaling pathway"/>
    <property type="evidence" value="ECO:0007669"/>
    <property type="project" value="UniProtKB-UniRule"/>
</dbReference>
<dbReference type="RefSeq" id="XP_044956034.1">
    <property type="nucleotide sequence ID" value="XM_045100099.1"/>
</dbReference>